<sequence length="140" mass="16622">MHPRRRVGEHSLDLLLMKLQEKDYEIFSLRNQLTQQSSSKDSEIDQLSRKLGQTEYETKKSQEKEKELQSSLKREIEKLSSQIKAKETTHEETKEKYKKMRDKYDKVKLKVQSLEHYLKDLPTADDYAKSSESISFSIQH</sequence>
<dbReference type="InterPro" id="IPR040210">
    <property type="entry name" value="Cep85/Cep85L"/>
</dbReference>
<reference evidence="2 3" key="1">
    <citation type="journal article" date="2017" name="PLoS Biol.">
        <title>The sea cucumber genome provides insights into morphological evolution and visceral regeneration.</title>
        <authorList>
            <person name="Zhang X."/>
            <person name="Sun L."/>
            <person name="Yuan J."/>
            <person name="Sun Y."/>
            <person name="Gao Y."/>
            <person name="Zhang L."/>
            <person name="Li S."/>
            <person name="Dai H."/>
            <person name="Hamel J.F."/>
            <person name="Liu C."/>
            <person name="Yu Y."/>
            <person name="Liu S."/>
            <person name="Lin W."/>
            <person name="Guo K."/>
            <person name="Jin S."/>
            <person name="Xu P."/>
            <person name="Storey K.B."/>
            <person name="Huan P."/>
            <person name="Zhang T."/>
            <person name="Zhou Y."/>
            <person name="Zhang J."/>
            <person name="Lin C."/>
            <person name="Li X."/>
            <person name="Xing L."/>
            <person name="Huo D."/>
            <person name="Sun M."/>
            <person name="Wang L."/>
            <person name="Mercier A."/>
            <person name="Li F."/>
            <person name="Yang H."/>
            <person name="Xiang J."/>
        </authorList>
    </citation>
    <scope>NUCLEOTIDE SEQUENCE [LARGE SCALE GENOMIC DNA]</scope>
    <source>
        <strain evidence="2">Shaxun</strain>
        <tissue evidence="2">Muscle</tissue>
    </source>
</reference>
<gene>
    <name evidence="2" type="ORF">BSL78_27612</name>
</gene>
<dbReference type="EMBL" id="MRZV01001873">
    <property type="protein sequence ID" value="PIK35557.1"/>
    <property type="molecule type" value="Genomic_DNA"/>
</dbReference>
<evidence type="ECO:0000313" key="2">
    <source>
        <dbReference type="EMBL" id="PIK35557.1"/>
    </source>
</evidence>
<dbReference type="GO" id="GO:0005813">
    <property type="term" value="C:centrosome"/>
    <property type="evidence" value="ECO:0007669"/>
    <property type="project" value="TreeGrafter"/>
</dbReference>
<name>A0A2G8JIJ3_STIJA</name>
<evidence type="ECO:0000256" key="1">
    <source>
        <dbReference type="SAM" id="MobiDB-lite"/>
    </source>
</evidence>
<protein>
    <submittedName>
        <fullName evidence="2">Putative centrosomal protein</fullName>
    </submittedName>
</protein>
<dbReference type="PANTHER" id="PTHR31075">
    <property type="entry name" value="CENTROSOMAL PROTEIN OF 85 KDA"/>
    <property type="match status" value="1"/>
</dbReference>
<keyword evidence="3" id="KW-1185">Reference proteome</keyword>
<dbReference type="Proteomes" id="UP000230750">
    <property type="component" value="Unassembled WGS sequence"/>
</dbReference>
<dbReference type="PANTHER" id="PTHR31075:SF4">
    <property type="entry name" value="CENTROSOMAL PROTEIN OF 85 KDA"/>
    <property type="match status" value="1"/>
</dbReference>
<accession>A0A2G8JIJ3</accession>
<feature type="compositionally biased region" description="Basic and acidic residues" evidence="1">
    <location>
        <begin position="56"/>
        <end position="70"/>
    </location>
</feature>
<evidence type="ECO:0000313" key="3">
    <source>
        <dbReference type="Proteomes" id="UP000230750"/>
    </source>
</evidence>
<dbReference type="OrthoDB" id="5972981at2759"/>
<comment type="caution">
    <text evidence="2">The sequence shown here is derived from an EMBL/GenBank/DDBJ whole genome shotgun (WGS) entry which is preliminary data.</text>
</comment>
<dbReference type="AlphaFoldDB" id="A0A2G8JIJ3"/>
<feature type="region of interest" description="Disordered" evidence="1">
    <location>
        <begin position="35"/>
        <end position="70"/>
    </location>
</feature>
<organism evidence="2 3">
    <name type="scientific">Stichopus japonicus</name>
    <name type="common">Sea cucumber</name>
    <dbReference type="NCBI Taxonomy" id="307972"/>
    <lineage>
        <taxon>Eukaryota</taxon>
        <taxon>Metazoa</taxon>
        <taxon>Echinodermata</taxon>
        <taxon>Eleutherozoa</taxon>
        <taxon>Echinozoa</taxon>
        <taxon>Holothuroidea</taxon>
        <taxon>Aspidochirotacea</taxon>
        <taxon>Aspidochirotida</taxon>
        <taxon>Stichopodidae</taxon>
        <taxon>Apostichopus</taxon>
    </lineage>
</organism>
<proteinExistence type="predicted"/>